<feature type="coiled-coil region" evidence="1">
    <location>
        <begin position="640"/>
        <end position="765"/>
    </location>
</feature>
<feature type="region of interest" description="Disordered" evidence="2">
    <location>
        <begin position="981"/>
        <end position="1006"/>
    </location>
</feature>
<feature type="compositionally biased region" description="Polar residues" evidence="2">
    <location>
        <begin position="518"/>
        <end position="532"/>
    </location>
</feature>
<evidence type="ECO:0000313" key="3">
    <source>
        <dbReference type="EMBL" id="PMD53290.1"/>
    </source>
</evidence>
<name>A0A2J6SRB3_9HELO</name>
<feature type="compositionally biased region" description="Polar residues" evidence="2">
    <location>
        <begin position="981"/>
        <end position="992"/>
    </location>
</feature>
<organism evidence="3 4">
    <name type="scientific">Hyaloscypha bicolor E</name>
    <dbReference type="NCBI Taxonomy" id="1095630"/>
    <lineage>
        <taxon>Eukaryota</taxon>
        <taxon>Fungi</taxon>
        <taxon>Dikarya</taxon>
        <taxon>Ascomycota</taxon>
        <taxon>Pezizomycotina</taxon>
        <taxon>Leotiomycetes</taxon>
        <taxon>Helotiales</taxon>
        <taxon>Hyaloscyphaceae</taxon>
        <taxon>Hyaloscypha</taxon>
        <taxon>Hyaloscypha bicolor</taxon>
    </lineage>
</organism>
<feature type="region of interest" description="Disordered" evidence="2">
    <location>
        <begin position="451"/>
        <end position="532"/>
    </location>
</feature>
<dbReference type="GO" id="GO:0051726">
    <property type="term" value="P:regulation of cell cycle"/>
    <property type="evidence" value="ECO:0007669"/>
    <property type="project" value="TreeGrafter"/>
</dbReference>
<dbReference type="RefSeq" id="XP_024730194.1">
    <property type="nucleotide sequence ID" value="XM_024883873.1"/>
</dbReference>
<feature type="compositionally biased region" description="Pro residues" evidence="2">
    <location>
        <begin position="948"/>
        <end position="959"/>
    </location>
</feature>
<dbReference type="AlphaFoldDB" id="A0A2J6SRB3"/>
<gene>
    <name evidence="3" type="ORF">K444DRAFT_635520</name>
</gene>
<dbReference type="GO" id="GO:0032007">
    <property type="term" value="P:negative regulation of TOR signaling"/>
    <property type="evidence" value="ECO:0007669"/>
    <property type="project" value="TreeGrafter"/>
</dbReference>
<dbReference type="SUPFAM" id="SSF48371">
    <property type="entry name" value="ARM repeat"/>
    <property type="match status" value="1"/>
</dbReference>
<dbReference type="Pfam" id="PF04388">
    <property type="entry name" value="Hamartin"/>
    <property type="match status" value="1"/>
</dbReference>
<proteinExistence type="predicted"/>
<feature type="region of interest" description="Disordered" evidence="2">
    <location>
        <begin position="889"/>
        <end position="968"/>
    </location>
</feature>
<feature type="compositionally biased region" description="Basic and acidic residues" evidence="2">
    <location>
        <begin position="1081"/>
        <end position="1095"/>
    </location>
</feature>
<dbReference type="GO" id="GO:0033596">
    <property type="term" value="C:TSC1-TSC2 complex"/>
    <property type="evidence" value="ECO:0007669"/>
    <property type="project" value="TreeGrafter"/>
</dbReference>
<dbReference type="STRING" id="1095630.A0A2J6SRB3"/>
<evidence type="ECO:0000256" key="2">
    <source>
        <dbReference type="SAM" id="MobiDB-lite"/>
    </source>
</evidence>
<dbReference type="PANTHER" id="PTHR15154:SF2">
    <property type="entry name" value="HAMARTIN"/>
    <property type="match status" value="1"/>
</dbReference>
<dbReference type="EMBL" id="KZ613887">
    <property type="protein sequence ID" value="PMD53290.1"/>
    <property type="molecule type" value="Genomic_DNA"/>
</dbReference>
<protein>
    <recommendedName>
        <fullName evidence="5">Tuberous sclerosis 1</fullName>
    </recommendedName>
</protein>
<feature type="compositionally biased region" description="Polar residues" evidence="2">
    <location>
        <begin position="459"/>
        <end position="477"/>
    </location>
</feature>
<dbReference type="InParanoid" id="A0A2J6SRB3"/>
<dbReference type="InterPro" id="IPR007483">
    <property type="entry name" value="Hamartin"/>
</dbReference>
<dbReference type="Proteomes" id="UP000235371">
    <property type="component" value="Unassembled WGS sequence"/>
</dbReference>
<evidence type="ECO:0000256" key="1">
    <source>
        <dbReference type="SAM" id="Coils"/>
    </source>
</evidence>
<dbReference type="PANTHER" id="PTHR15154">
    <property type="entry name" value="HAMARTIN"/>
    <property type="match status" value="1"/>
</dbReference>
<sequence length="1121" mass="126216">MSSGSSKDLSKAISSHAAKLRVPLPDDIQRVINAYLDKHPDPDEPESHRLQDELLSVYQSCIRDVPSRLAPFLAILLPLKPNISGSGRLLSWWDKLSVPVLNNIGAEKGLAVVAKDLLLAILVYDEDEDDAKTLEAKATSNTLAETLFATWLAQSKATLDQFDDHAKFVVEQIKFILIAFGKRRPKDFLTTLDTFFVKKDSRILTLSLLCEFIQQQPPHLHQLLQTPLFNNLLKCLQRDTSTRVISLAMTALVMFLPHMPSAAAQHLPALFNIYSRMLFWYRERKAAEPRPRADDDEKSEKEISLPEQDESWDKLSYLLESEDEQVPELLHYFTFLYGLYPINFMSYIRKPQRYLRHANFPGADDLDIEPTEIRQRSEPFRRLHLLHPNFFLLTIESELTDNNRWQKSEAADVVAECMALFVPGEDAQGLVHRSKALAKKVAVDSDVPEQPLLDEETVTPYQSRHTSWRNTTSTAVASPTEIRHSSLHRKYSQTSQSMPSIADSPSLQPSDRHDSPTILPTMTASPSNNQLSDMLNTQKSIRGSLYQSLTNESVASLALSNSPHDPHHVAAYLDSLGPQRSPSLRPTTNDPNLKVAYLHREIQLLRNDLNFERYLKQQHLSHIGQLRRNQIKEARVEAETQNLLNANRGLRSKLDEAKRANLQMKKESEKSKAHSRKWEADLSAKLRVLREEQKKWLLEKADLKKDLEIAVDKAEKLKQLVVTSESRELAARQKTMSVEASLDELERLRNEVENLTLRIRKYEARDLDVLRQEDAAAEAFKRVTLLEMELRARDQQLARSKQAFEQELHEREEKAKEDKEEAYVQKTTLSQEMLDSVLESSRKKIAELKRQHERLLRRYSNLQCAYTDVRERLEQKEYTIPDEPLLCGSGFGQGVEGRISPSPPSPQEPRTMTMQEPRPPQRPEQRYRRRAAHKTSDPETYVYEAPTTSPPNIPLPPRPVRIDTSSTSGAVRIDTNSTSEAVRIDTSSTSGAVSPEGGSRSPVSPVEGIARVGTGGMGGGALASLGAGYGGHFHAPLPFNPGPSASIGNLEGGEEGGKKKIVPGSEVRIYGRGGPQNIGKLPKEKRDSKGKEKEAPSPQSPVADPKKEKKSGGLRGIRGFV</sequence>
<accession>A0A2J6SRB3</accession>
<evidence type="ECO:0000313" key="4">
    <source>
        <dbReference type="Proteomes" id="UP000235371"/>
    </source>
</evidence>
<dbReference type="GeneID" id="36591950"/>
<feature type="compositionally biased region" description="Polar residues" evidence="2">
    <location>
        <begin position="492"/>
        <end position="509"/>
    </location>
</feature>
<feature type="coiled-coil region" evidence="1">
    <location>
        <begin position="801"/>
        <end position="865"/>
    </location>
</feature>
<evidence type="ECO:0008006" key="5">
    <source>
        <dbReference type="Google" id="ProtNLM"/>
    </source>
</evidence>
<reference evidence="3 4" key="1">
    <citation type="submission" date="2016-04" db="EMBL/GenBank/DDBJ databases">
        <title>A degradative enzymes factory behind the ericoid mycorrhizal symbiosis.</title>
        <authorList>
            <consortium name="DOE Joint Genome Institute"/>
            <person name="Martino E."/>
            <person name="Morin E."/>
            <person name="Grelet G."/>
            <person name="Kuo A."/>
            <person name="Kohler A."/>
            <person name="Daghino S."/>
            <person name="Barry K."/>
            <person name="Choi C."/>
            <person name="Cichocki N."/>
            <person name="Clum A."/>
            <person name="Copeland A."/>
            <person name="Hainaut M."/>
            <person name="Haridas S."/>
            <person name="Labutti K."/>
            <person name="Lindquist E."/>
            <person name="Lipzen A."/>
            <person name="Khouja H.-R."/>
            <person name="Murat C."/>
            <person name="Ohm R."/>
            <person name="Olson A."/>
            <person name="Spatafora J."/>
            <person name="Veneault-Fourrey C."/>
            <person name="Henrissat B."/>
            <person name="Grigoriev I."/>
            <person name="Martin F."/>
            <person name="Perotto S."/>
        </authorList>
    </citation>
    <scope>NUCLEOTIDE SEQUENCE [LARGE SCALE GENOMIC DNA]</scope>
    <source>
        <strain evidence="3 4">E</strain>
    </source>
</reference>
<keyword evidence="4" id="KW-1185">Reference proteome</keyword>
<keyword evidence="1" id="KW-0175">Coiled coil</keyword>
<dbReference type="InterPro" id="IPR016024">
    <property type="entry name" value="ARM-type_fold"/>
</dbReference>
<feature type="region of interest" description="Disordered" evidence="2">
    <location>
        <begin position="1044"/>
        <end position="1121"/>
    </location>
</feature>
<dbReference type="OrthoDB" id="6022054at2759"/>